<dbReference type="AlphaFoldDB" id="A0A0M9AEX5"/>
<accession>A0A0M9AEX5</accession>
<dbReference type="EMBL" id="LHCI01000106">
    <property type="protein sequence ID" value="KOX90542.1"/>
    <property type="molecule type" value="Genomic_DNA"/>
</dbReference>
<dbReference type="InterPro" id="IPR050695">
    <property type="entry name" value="N-acetylmuramoyl_amidase_3"/>
</dbReference>
<dbReference type="PATRIC" id="fig|271.14.peg.1806"/>
<evidence type="ECO:0000256" key="1">
    <source>
        <dbReference type="ARBA" id="ARBA00022801"/>
    </source>
</evidence>
<dbReference type="RefSeq" id="WP_053768081.1">
    <property type="nucleotide sequence ID" value="NZ_LHCI01000106.1"/>
</dbReference>
<evidence type="ECO:0000313" key="4">
    <source>
        <dbReference type="Proteomes" id="UP000037685"/>
    </source>
</evidence>
<dbReference type="SUPFAM" id="SSF53187">
    <property type="entry name" value="Zn-dependent exopeptidases"/>
    <property type="match status" value="1"/>
</dbReference>
<protein>
    <submittedName>
        <fullName evidence="3">N-acetylmuramoyl-L-alanine amidase AmiC</fullName>
        <ecNumber evidence="3">3.5.1.28</ecNumber>
    </submittedName>
</protein>
<dbReference type="CDD" id="cd02696">
    <property type="entry name" value="MurNAc-LAA"/>
    <property type="match status" value="1"/>
</dbReference>
<dbReference type="GO" id="GO:0008745">
    <property type="term" value="F:N-acetylmuramoyl-L-alanine amidase activity"/>
    <property type="evidence" value="ECO:0007669"/>
    <property type="project" value="UniProtKB-EC"/>
</dbReference>
<evidence type="ECO:0000313" key="3">
    <source>
        <dbReference type="EMBL" id="KOX90542.1"/>
    </source>
</evidence>
<name>A0A0M9AEX5_THEAQ</name>
<dbReference type="Gene3D" id="3.40.630.40">
    <property type="entry name" value="Zn-dependent exopeptidases"/>
    <property type="match status" value="1"/>
</dbReference>
<dbReference type="InterPro" id="IPR002508">
    <property type="entry name" value="MurNAc-LAA_cat"/>
</dbReference>
<comment type="caution">
    <text evidence="3">The sequence shown here is derived from an EMBL/GenBank/DDBJ whole genome shotgun (WGS) entry which is preliminary data.</text>
</comment>
<gene>
    <name evidence="3" type="primary">amiC</name>
    <name evidence="3" type="ORF">BVI061214_01735</name>
</gene>
<dbReference type="Pfam" id="PF01520">
    <property type="entry name" value="Amidase_3"/>
    <property type="match status" value="1"/>
</dbReference>
<dbReference type="PANTHER" id="PTHR30404:SF0">
    <property type="entry name" value="N-ACETYLMURAMOYL-L-ALANINE AMIDASE AMIC"/>
    <property type="match status" value="1"/>
</dbReference>
<dbReference type="Proteomes" id="UP000037685">
    <property type="component" value="Unassembled WGS sequence"/>
</dbReference>
<feature type="domain" description="MurNAc-LAA" evidence="2">
    <location>
        <begin position="202"/>
        <end position="375"/>
    </location>
</feature>
<sequence length="382" mass="40651">MRLWLLFLWGLALAQAPKPLKVGALTGESLYPGGRGVAYGEARLVAQGLGLSLWQGGGQVALGLGSRVQAFPVVAEEARAATGPSAWRQGDKVYVPLRPLAEALGLEYRAREGILLSLPWARLLGVERGQGRLLLRFSREVNAVVREGGVLFLLAQGEGEGLRQEALGLFLPLESPPDRLYYPGGNRVALEWGPLPRPRPLVLLDPGHGGQDPGMTFGDLKEKDLALDLARRVAARLPGSRLTRTGDETLPLEARLEKAREAGVLISFHLTQGSALNLYLPKGRTTPLAKSAEALLASVTKERAGLLKAYAGDPRLLAKALEEALGSLGLVVAKAEGPYALLDIPGAGVILEVGVERLKTPEAKEALAQAIARGVRAYLEGP</sequence>
<keyword evidence="1 3" id="KW-0378">Hydrolase</keyword>
<dbReference type="GO" id="GO:0030288">
    <property type="term" value="C:outer membrane-bounded periplasmic space"/>
    <property type="evidence" value="ECO:0007669"/>
    <property type="project" value="TreeGrafter"/>
</dbReference>
<dbReference type="PANTHER" id="PTHR30404">
    <property type="entry name" value="N-ACETYLMURAMOYL-L-ALANINE AMIDASE"/>
    <property type="match status" value="1"/>
</dbReference>
<dbReference type="EC" id="3.5.1.28" evidence="3"/>
<dbReference type="GO" id="GO:0009253">
    <property type="term" value="P:peptidoglycan catabolic process"/>
    <property type="evidence" value="ECO:0007669"/>
    <property type="project" value="InterPro"/>
</dbReference>
<evidence type="ECO:0000259" key="2">
    <source>
        <dbReference type="Pfam" id="PF01520"/>
    </source>
</evidence>
<proteinExistence type="predicted"/>
<organism evidence="3 4">
    <name type="scientific">Thermus aquaticus</name>
    <dbReference type="NCBI Taxonomy" id="271"/>
    <lineage>
        <taxon>Bacteria</taxon>
        <taxon>Thermotogati</taxon>
        <taxon>Deinococcota</taxon>
        <taxon>Deinococci</taxon>
        <taxon>Thermales</taxon>
        <taxon>Thermaceae</taxon>
        <taxon>Thermus</taxon>
    </lineage>
</organism>
<reference evidence="3 4" key="1">
    <citation type="submission" date="2015-07" db="EMBL/GenBank/DDBJ databases">
        <authorList>
            <person name="Noorani M."/>
        </authorList>
    </citation>
    <scope>NUCLEOTIDE SEQUENCE [LARGE SCALE GENOMIC DNA]</scope>
    <source>
        <strain evidence="4">ATCC 25104 / DSM 625 / JCM 10724 / NBRC 103206 / NCIMB 11243 / YT-1</strain>
    </source>
</reference>